<comment type="caution">
    <text evidence="2">The sequence shown here is derived from an EMBL/GenBank/DDBJ whole genome shotgun (WGS) entry which is preliminary data.</text>
</comment>
<evidence type="ECO:0000313" key="3">
    <source>
        <dbReference type="Proteomes" id="UP000886824"/>
    </source>
</evidence>
<evidence type="ECO:0000313" key="2">
    <source>
        <dbReference type="EMBL" id="HIY72422.1"/>
    </source>
</evidence>
<feature type="domain" description="DUF4830" evidence="1">
    <location>
        <begin position="62"/>
        <end position="142"/>
    </location>
</feature>
<protein>
    <submittedName>
        <fullName evidence="2">DUF4830 domain-containing protein</fullName>
    </submittedName>
</protein>
<gene>
    <name evidence="2" type="ORF">H9826_00400</name>
</gene>
<dbReference type="Proteomes" id="UP000886824">
    <property type="component" value="Unassembled WGS sequence"/>
</dbReference>
<reference evidence="2" key="2">
    <citation type="submission" date="2021-04" db="EMBL/GenBank/DDBJ databases">
        <authorList>
            <person name="Gilroy R."/>
        </authorList>
    </citation>
    <scope>NUCLEOTIDE SEQUENCE</scope>
    <source>
        <strain evidence="2">CHK33-7979</strain>
    </source>
</reference>
<sequence length="160" mass="17219">MFIWTAKLRRGRLAAGAAALLLALCGVAVLVGGLSPGEVDAVSPAPASPKGIKTNEDRVAYLESYGWQVSPEAVSVEELLIPEEFDETYDQYLALQAQQGFDLTQYKGKRVKRYTYQVTNYPSGESGVEAGLLIYKNTVVAGEVLSTKLGGFIQGLAMPE</sequence>
<evidence type="ECO:0000259" key="1">
    <source>
        <dbReference type="Pfam" id="PF16112"/>
    </source>
</evidence>
<name>A0A9D1Z1Y8_9FIRM</name>
<organism evidence="2 3">
    <name type="scientific">Candidatus Intestinimonas merdavium</name>
    <dbReference type="NCBI Taxonomy" id="2838622"/>
    <lineage>
        <taxon>Bacteria</taxon>
        <taxon>Bacillati</taxon>
        <taxon>Bacillota</taxon>
        <taxon>Clostridia</taxon>
        <taxon>Eubacteriales</taxon>
        <taxon>Intestinimonas</taxon>
    </lineage>
</organism>
<proteinExistence type="predicted"/>
<dbReference type="InterPro" id="IPR032257">
    <property type="entry name" value="DUF4830"/>
</dbReference>
<dbReference type="AlphaFoldDB" id="A0A9D1Z1Y8"/>
<dbReference type="EMBL" id="DXCX01000008">
    <property type="protein sequence ID" value="HIY72422.1"/>
    <property type="molecule type" value="Genomic_DNA"/>
</dbReference>
<dbReference type="Pfam" id="PF16112">
    <property type="entry name" value="DUF4830"/>
    <property type="match status" value="1"/>
</dbReference>
<accession>A0A9D1Z1Y8</accession>
<reference evidence="2" key="1">
    <citation type="journal article" date="2021" name="PeerJ">
        <title>Extensive microbial diversity within the chicken gut microbiome revealed by metagenomics and culture.</title>
        <authorList>
            <person name="Gilroy R."/>
            <person name="Ravi A."/>
            <person name="Getino M."/>
            <person name="Pursley I."/>
            <person name="Horton D.L."/>
            <person name="Alikhan N.F."/>
            <person name="Baker D."/>
            <person name="Gharbi K."/>
            <person name="Hall N."/>
            <person name="Watson M."/>
            <person name="Adriaenssens E.M."/>
            <person name="Foster-Nyarko E."/>
            <person name="Jarju S."/>
            <person name="Secka A."/>
            <person name="Antonio M."/>
            <person name="Oren A."/>
            <person name="Chaudhuri R.R."/>
            <person name="La Ragione R."/>
            <person name="Hildebrand F."/>
            <person name="Pallen M.J."/>
        </authorList>
    </citation>
    <scope>NUCLEOTIDE SEQUENCE</scope>
    <source>
        <strain evidence="2">CHK33-7979</strain>
    </source>
</reference>